<reference evidence="3" key="1">
    <citation type="submission" date="2021-01" db="EMBL/GenBank/DDBJ databases">
        <authorList>
            <person name="Corre E."/>
            <person name="Pelletier E."/>
            <person name="Niang G."/>
            <person name="Scheremetjew M."/>
            <person name="Finn R."/>
            <person name="Kale V."/>
            <person name="Holt S."/>
            <person name="Cochrane G."/>
            <person name="Meng A."/>
            <person name="Brown T."/>
            <person name="Cohen L."/>
        </authorList>
    </citation>
    <scope>NUCLEOTIDE SEQUENCE</scope>
    <source>
        <strain evidence="3">CCMP3303</strain>
    </source>
</reference>
<dbReference type="InterPro" id="IPR001214">
    <property type="entry name" value="SET_dom"/>
</dbReference>
<dbReference type="InterPro" id="IPR046341">
    <property type="entry name" value="SET_dom_sf"/>
</dbReference>
<evidence type="ECO:0000259" key="2">
    <source>
        <dbReference type="Pfam" id="PF00856"/>
    </source>
</evidence>
<evidence type="ECO:0000313" key="3">
    <source>
        <dbReference type="EMBL" id="CAD8361902.1"/>
    </source>
</evidence>
<dbReference type="AlphaFoldDB" id="A0A7S0FHG1"/>
<proteinExistence type="predicted"/>
<keyword evidence="1" id="KW-1133">Transmembrane helix</keyword>
<organism evidence="3">
    <name type="scientific">Minutocellus polymorphus</name>
    <dbReference type="NCBI Taxonomy" id="265543"/>
    <lineage>
        <taxon>Eukaryota</taxon>
        <taxon>Sar</taxon>
        <taxon>Stramenopiles</taxon>
        <taxon>Ochrophyta</taxon>
        <taxon>Bacillariophyta</taxon>
        <taxon>Mediophyceae</taxon>
        <taxon>Cymatosirophycidae</taxon>
        <taxon>Cymatosirales</taxon>
        <taxon>Cymatosiraceae</taxon>
        <taxon>Minutocellus</taxon>
    </lineage>
</organism>
<name>A0A7S0FHG1_9STRA</name>
<dbReference type="SUPFAM" id="SSF82199">
    <property type="entry name" value="SET domain"/>
    <property type="match status" value="1"/>
</dbReference>
<sequence length="337" mass="38301">MIPRDPFFDDVRWCDNPLINDLRKRQRGRAAAIFIMAFLIMGFFGFGRYQLWPLFGKNPSSGSSGGTTKTTEETAAIRRINSGSISSKTANILFPDQTSDQSRRRNTSRLLSWKEFDQLGWEEIKNELGCEALMQSPRPVYTEEDWKLLRQQYETIAGNEASTIGDATSSENAFLVPHYAQQAGEKGRGIFAGRDIERGEAVYDFSRTAQFREFSLYRKWLYSFAFNEAPAMACDIMMWTYVQRLGDQVSEEDYRIMTDLDNGALCNDGYKKNGNIGFGFELNITNEWVEGKSADKISPPLVASRDIRSDEELLCHYGSFVKNGYPGWEKLGMDGPV</sequence>
<gene>
    <name evidence="3" type="ORF">MPOL1434_LOCUS1660</name>
</gene>
<dbReference type="Gene3D" id="2.170.270.10">
    <property type="entry name" value="SET domain"/>
    <property type="match status" value="1"/>
</dbReference>
<feature type="transmembrane region" description="Helical" evidence="1">
    <location>
        <begin position="30"/>
        <end position="51"/>
    </location>
</feature>
<keyword evidence="1" id="KW-0812">Transmembrane</keyword>
<dbReference type="EMBL" id="HBEJ01002845">
    <property type="protein sequence ID" value="CAD8361902.1"/>
    <property type="molecule type" value="Transcribed_RNA"/>
</dbReference>
<accession>A0A7S0FHG1</accession>
<evidence type="ECO:0000256" key="1">
    <source>
        <dbReference type="SAM" id="Phobius"/>
    </source>
</evidence>
<protein>
    <recommendedName>
        <fullName evidence="2">SET domain-containing protein</fullName>
    </recommendedName>
</protein>
<dbReference type="Pfam" id="PF00856">
    <property type="entry name" value="SET"/>
    <property type="match status" value="1"/>
</dbReference>
<keyword evidence="1" id="KW-0472">Membrane</keyword>
<feature type="domain" description="SET" evidence="2">
    <location>
        <begin position="187"/>
        <end position="318"/>
    </location>
</feature>